<feature type="domain" description="Phage integrase SAM-like" evidence="6">
    <location>
        <begin position="95"/>
        <end position="176"/>
    </location>
</feature>
<evidence type="ECO:0000256" key="2">
    <source>
        <dbReference type="ARBA" id="ARBA00022908"/>
    </source>
</evidence>
<comment type="similarity">
    <text evidence="1">Belongs to the 'phage' integrase family.</text>
</comment>
<dbReference type="SUPFAM" id="SSF56349">
    <property type="entry name" value="DNA breaking-rejoining enzymes"/>
    <property type="match status" value="1"/>
</dbReference>
<reference evidence="7" key="1">
    <citation type="journal article" date="2021" name="Proc. Natl. Acad. Sci. U.S.A.">
        <title>A Catalog of Tens of Thousands of Viruses from Human Metagenomes Reveals Hidden Associations with Chronic Diseases.</title>
        <authorList>
            <person name="Tisza M.J."/>
            <person name="Buck C.B."/>
        </authorList>
    </citation>
    <scope>NUCLEOTIDE SEQUENCE</scope>
    <source>
        <strain evidence="7">Ctyhm34</strain>
    </source>
</reference>
<dbReference type="GO" id="GO:0044826">
    <property type="term" value="P:viral genome integration into host DNA"/>
    <property type="evidence" value="ECO:0007669"/>
    <property type="project" value="UniProtKB-KW"/>
</dbReference>
<evidence type="ECO:0000313" key="7">
    <source>
        <dbReference type="EMBL" id="DAD87673.1"/>
    </source>
</evidence>
<dbReference type="PANTHER" id="PTHR30349:SF64">
    <property type="entry name" value="PROPHAGE INTEGRASE INTD-RELATED"/>
    <property type="match status" value="1"/>
</dbReference>
<evidence type="ECO:0000256" key="3">
    <source>
        <dbReference type="ARBA" id="ARBA00023125"/>
    </source>
</evidence>
<keyword evidence="4" id="KW-0233">DNA recombination</keyword>
<dbReference type="GO" id="GO:0075713">
    <property type="term" value="P:establishment of integrated proviral latency"/>
    <property type="evidence" value="ECO:0007669"/>
    <property type="project" value="UniProtKB-KW"/>
</dbReference>
<dbReference type="InterPro" id="IPR050090">
    <property type="entry name" value="Tyrosine_recombinase_XerCD"/>
</dbReference>
<dbReference type="InterPro" id="IPR011010">
    <property type="entry name" value="DNA_brk_join_enz"/>
</dbReference>
<organism evidence="7">
    <name type="scientific">Podoviridae sp. ctyhm34</name>
    <dbReference type="NCBI Taxonomy" id="2826595"/>
    <lineage>
        <taxon>Viruses</taxon>
        <taxon>Duplodnaviria</taxon>
        <taxon>Heunggongvirae</taxon>
        <taxon>Uroviricota</taxon>
        <taxon>Caudoviricetes</taxon>
    </lineage>
</organism>
<keyword evidence="3" id="KW-0238">DNA-binding</keyword>
<dbReference type="InterPro" id="IPR025269">
    <property type="entry name" value="SAM-like_dom"/>
</dbReference>
<protein>
    <submittedName>
        <fullName evidence="7">Integrase</fullName>
    </submittedName>
</protein>
<keyword evidence="5" id="KW-1179">Viral genome integration</keyword>
<dbReference type="InterPro" id="IPR010998">
    <property type="entry name" value="Integrase_recombinase_N"/>
</dbReference>
<dbReference type="PANTHER" id="PTHR30349">
    <property type="entry name" value="PHAGE INTEGRASE-RELATED"/>
    <property type="match status" value="1"/>
</dbReference>
<dbReference type="Gene3D" id="1.10.443.10">
    <property type="entry name" value="Intergrase catalytic core"/>
    <property type="match status" value="1"/>
</dbReference>
<keyword evidence="2" id="KW-0229">DNA integration</keyword>
<name>A0A8S5MZ96_9CAUD</name>
<sequence length="488" mass="57065">MATFKVVVFDKRSDGFYSVFIRITQNRKKTHVKTDKVVNDKGVVKGTKEVKDSFVLESCMATINKWVEKLNKVDSKDWTIIQVRDYLLKSDQELSFSDFARSYINSLYDELQEGTIRTYANSLQSLEKFAGSQKILFSQLTVPFINSWLDSLSGYRSCKSTYPIFIKKIFKEALKRYNDYDSDQILIKNNPWERVIIAKKDIAKKKAITMEECRQLFGIFTENGNLQFTLDVCKMILCLAGINVADLYKMQKTDYYDGILHYERKKTRTKRADKAYIEMKVPDMLLPTIEKYLAPKDDPYLFTFHNKYASSHSMDTNLDFFLRKICKEHLNMEEGYYSPYTFRHTWATIAQNDIGANYEEIGFAMNHISTHKITMGYVKPDFSRAWELNEKVVEKIFFTNDKSKRLEEHHLPVFDKVEETFELSADAYFMGEVVAHVDGKGYKNTDEIIEQLMASINDTVPTNCTIQIKVKNITKDQTKYFERVRDIK</sequence>
<dbReference type="InterPro" id="IPR013762">
    <property type="entry name" value="Integrase-like_cat_sf"/>
</dbReference>
<dbReference type="GO" id="GO:0003677">
    <property type="term" value="F:DNA binding"/>
    <property type="evidence" value="ECO:0007669"/>
    <property type="project" value="UniProtKB-KW"/>
</dbReference>
<accession>A0A8S5MZ96</accession>
<evidence type="ECO:0000256" key="5">
    <source>
        <dbReference type="ARBA" id="ARBA00023195"/>
    </source>
</evidence>
<dbReference type="Gene3D" id="1.10.150.130">
    <property type="match status" value="1"/>
</dbReference>
<proteinExistence type="inferred from homology"/>
<keyword evidence="5" id="KW-1160">Virus entry into host cell</keyword>
<dbReference type="GO" id="GO:0015074">
    <property type="term" value="P:DNA integration"/>
    <property type="evidence" value="ECO:0007669"/>
    <property type="project" value="UniProtKB-KW"/>
</dbReference>
<evidence type="ECO:0000256" key="1">
    <source>
        <dbReference type="ARBA" id="ARBA00008857"/>
    </source>
</evidence>
<evidence type="ECO:0000256" key="4">
    <source>
        <dbReference type="ARBA" id="ARBA00023172"/>
    </source>
</evidence>
<dbReference type="Pfam" id="PF13102">
    <property type="entry name" value="Phage_int_SAM_5"/>
    <property type="match status" value="1"/>
</dbReference>
<dbReference type="GO" id="GO:0006310">
    <property type="term" value="P:DNA recombination"/>
    <property type="evidence" value="ECO:0007669"/>
    <property type="project" value="UniProtKB-KW"/>
</dbReference>
<evidence type="ECO:0000259" key="6">
    <source>
        <dbReference type="Pfam" id="PF13102"/>
    </source>
</evidence>
<dbReference type="EMBL" id="BK015024">
    <property type="protein sequence ID" value="DAD87673.1"/>
    <property type="molecule type" value="Genomic_DNA"/>
</dbReference>